<dbReference type="AlphaFoldDB" id="A3NQR0"/>
<reference evidence="2 3" key="1">
    <citation type="submission" date="2007-02" db="EMBL/GenBank/DDBJ databases">
        <authorList>
            <person name="DeShazer D."/>
            <person name="Woods D.E."/>
            <person name="Nierman W.C."/>
        </authorList>
    </citation>
    <scope>NUCLEOTIDE SEQUENCE [LARGE SCALE GENOMIC DNA]</scope>
    <source>
        <strain evidence="2 3">1106a</strain>
    </source>
</reference>
<sequence>MKRRSGEAAKRRSGEAAKRRSGEAMMLEYSDIAHAAPQERPAKNRGRPRVRAPPAAASHPAPTRRSGLRDDDRNPA</sequence>
<accession>A3NQR0</accession>
<dbReference type="EMBL" id="CP000572">
    <property type="protein sequence ID" value="ABN90343.1"/>
    <property type="molecule type" value="Genomic_DNA"/>
</dbReference>
<evidence type="ECO:0000313" key="2">
    <source>
        <dbReference type="EMBL" id="ABN90343.1"/>
    </source>
</evidence>
<name>A3NQR0_BURP0</name>
<feature type="compositionally biased region" description="Low complexity" evidence="1">
    <location>
        <begin position="52"/>
        <end position="65"/>
    </location>
</feature>
<feature type="compositionally biased region" description="Basic and acidic residues" evidence="1">
    <location>
        <begin position="67"/>
        <end position="76"/>
    </location>
</feature>
<proteinExistence type="predicted"/>
<evidence type="ECO:0000256" key="1">
    <source>
        <dbReference type="SAM" id="MobiDB-lite"/>
    </source>
</evidence>
<dbReference type="HOGENOM" id="CLU_2647554_0_0_4"/>
<dbReference type="Proteomes" id="UP000006738">
    <property type="component" value="Chromosome I"/>
</dbReference>
<evidence type="ECO:0000313" key="3">
    <source>
        <dbReference type="Proteomes" id="UP000006738"/>
    </source>
</evidence>
<gene>
    <name evidence="2" type="ordered locus">BURPS1106A_0397</name>
</gene>
<organism evidence="2 3">
    <name type="scientific">Burkholderia pseudomallei (strain 1106a)</name>
    <dbReference type="NCBI Taxonomy" id="357348"/>
    <lineage>
        <taxon>Bacteria</taxon>
        <taxon>Pseudomonadati</taxon>
        <taxon>Pseudomonadota</taxon>
        <taxon>Betaproteobacteria</taxon>
        <taxon>Burkholderiales</taxon>
        <taxon>Burkholderiaceae</taxon>
        <taxon>Burkholderia</taxon>
        <taxon>pseudomallei group</taxon>
    </lineage>
</organism>
<feature type="compositionally biased region" description="Basic and acidic residues" evidence="1">
    <location>
        <begin position="1"/>
        <end position="22"/>
    </location>
</feature>
<dbReference type="KEGG" id="bpl:BURPS1106A_0397"/>
<feature type="region of interest" description="Disordered" evidence="1">
    <location>
        <begin position="1"/>
        <end position="76"/>
    </location>
</feature>
<protein>
    <submittedName>
        <fullName evidence="2">Atu, putative</fullName>
    </submittedName>
</protein>